<name>A0A2W7CHP6_9HYPH</name>
<dbReference type="EMBL" id="MZXV01000085">
    <property type="protein sequence ID" value="PZV33359.1"/>
    <property type="molecule type" value="Genomic_DNA"/>
</dbReference>
<keyword evidence="2" id="KW-1185">Reference proteome</keyword>
<protein>
    <submittedName>
        <fullName evidence="1">Uncharacterized protein</fullName>
    </submittedName>
</protein>
<sequence>MQGFAAKLVVRAKEKALAQAAHGETLRNQIAETYKSLAELSEHLKASDMAAERLKIYKPKYGSDYSCPICWQERGAIKWLLFVEEPDHAYHCKICGFKEADDGQLKKPAT</sequence>
<accession>A0A2W7CHP6</accession>
<dbReference type="AlphaFoldDB" id="A0A2W7CHP6"/>
<comment type="caution">
    <text evidence="1">The sequence shown here is derived from an EMBL/GenBank/DDBJ whole genome shotgun (WGS) entry which is preliminary data.</text>
</comment>
<evidence type="ECO:0000313" key="1">
    <source>
        <dbReference type="EMBL" id="PZV33359.1"/>
    </source>
</evidence>
<proteinExistence type="predicted"/>
<dbReference type="Proteomes" id="UP000248616">
    <property type="component" value="Unassembled WGS sequence"/>
</dbReference>
<reference evidence="2" key="1">
    <citation type="submission" date="2017-03" db="EMBL/GenBank/DDBJ databases">
        <authorList>
            <person name="Safronova V.I."/>
            <person name="Sazanova A.L."/>
            <person name="Chirak E.R."/>
        </authorList>
    </citation>
    <scope>NUCLEOTIDE SEQUENCE [LARGE SCALE GENOMIC DNA]</scope>
    <source>
        <strain evidence="2">Ach-343</strain>
    </source>
</reference>
<dbReference type="RefSeq" id="WP_111549313.1">
    <property type="nucleotide sequence ID" value="NZ_MZXV01000085.1"/>
</dbReference>
<organism evidence="1 2">
    <name type="scientific">Mesorhizobium kowhaii</name>
    <dbReference type="NCBI Taxonomy" id="1300272"/>
    <lineage>
        <taxon>Bacteria</taxon>
        <taxon>Pseudomonadati</taxon>
        <taxon>Pseudomonadota</taxon>
        <taxon>Alphaproteobacteria</taxon>
        <taxon>Hyphomicrobiales</taxon>
        <taxon>Phyllobacteriaceae</taxon>
        <taxon>Mesorhizobium</taxon>
    </lineage>
</organism>
<gene>
    <name evidence="1" type="ORF">B5V02_39255</name>
</gene>
<evidence type="ECO:0000313" key="2">
    <source>
        <dbReference type="Proteomes" id="UP000248616"/>
    </source>
</evidence>